<name>A0A7S1AXP5_NOCSC</name>
<protein>
    <submittedName>
        <fullName evidence="1">Uncharacterized protein</fullName>
    </submittedName>
</protein>
<accession>A0A7S1AXP5</accession>
<proteinExistence type="predicted"/>
<sequence length="454" mass="51743">MRPSELRKVSAAMADMDNVDSSAWEALATRCETSAGELNHWDAISILQAFTRQRVENESLFLSVGDALCSKTSKLAPKNVLDLFAVFEANGLRPRALYVELFHSILRLSRSMYAEELSLTLQALARYGIGNPTVVVQLMRTMKSQLNDCRLRYLCGATGALGAMQACPEKLLAKFDVKARFEVDVAPVQELLDDLCAFPSMEFSWRPYEELCQTEFLRRTRSFVTAEDMDQLYDPFEALAFLQTQDMLSQEFVLSLVQWCLRGVHTPNVRTERRPTARQLVLLFDICYELGLDQEQALLDTISYYVESGGGRWPQQLAQPLKFSKRRRYISNADPLQVDRLALQGENVLTDILTDAEHPTDPLAALLEQPETRKPAGRENCNAFVTSRKGVRPRNRRTDKGLKKFLRKDWPRCPIWRTADFRSRPKYQPGVATSRYPWAGVPDTINGARYVLRK</sequence>
<evidence type="ECO:0000313" key="1">
    <source>
        <dbReference type="EMBL" id="CAD8868552.1"/>
    </source>
</evidence>
<reference evidence="1" key="1">
    <citation type="submission" date="2021-01" db="EMBL/GenBank/DDBJ databases">
        <authorList>
            <person name="Corre E."/>
            <person name="Pelletier E."/>
            <person name="Niang G."/>
            <person name="Scheremetjew M."/>
            <person name="Finn R."/>
            <person name="Kale V."/>
            <person name="Holt S."/>
            <person name="Cochrane G."/>
            <person name="Meng A."/>
            <person name="Brown T."/>
            <person name="Cohen L."/>
        </authorList>
    </citation>
    <scope>NUCLEOTIDE SEQUENCE</scope>
</reference>
<dbReference type="AlphaFoldDB" id="A0A7S1AXP5"/>
<gene>
    <name evidence="1" type="ORF">NSCI0253_LOCUS42908</name>
</gene>
<organism evidence="1">
    <name type="scientific">Noctiluca scintillans</name>
    <name type="common">Sea sparkle</name>
    <name type="synonym">Red tide dinoflagellate</name>
    <dbReference type="NCBI Taxonomy" id="2966"/>
    <lineage>
        <taxon>Eukaryota</taxon>
        <taxon>Sar</taxon>
        <taxon>Alveolata</taxon>
        <taxon>Dinophyceae</taxon>
        <taxon>Noctilucales</taxon>
        <taxon>Noctilucaceae</taxon>
        <taxon>Noctiluca</taxon>
    </lineage>
</organism>
<dbReference type="EMBL" id="HBFQ01060614">
    <property type="protein sequence ID" value="CAD8868552.1"/>
    <property type="molecule type" value="Transcribed_RNA"/>
</dbReference>